<evidence type="ECO:0000256" key="3">
    <source>
        <dbReference type="ARBA" id="ARBA00023163"/>
    </source>
</evidence>
<feature type="domain" description="HTH hxlR-type" evidence="4">
    <location>
        <begin position="19"/>
        <end position="111"/>
    </location>
</feature>
<evidence type="ECO:0000259" key="4">
    <source>
        <dbReference type="PROSITE" id="PS51118"/>
    </source>
</evidence>
<sequence length="111" mass="12702">MRKVTSVNFENEMLLHDFCNASKTLALISGRWKLSLLFALQENALTYSEFKKILPTVSDRVLSLQLKQLQDDLLLIKEKRADNTFYTLTNKGKGLHKIVTLLSNYDLNTAP</sequence>
<evidence type="ECO:0000313" key="6">
    <source>
        <dbReference type="Proteomes" id="UP000244677"/>
    </source>
</evidence>
<dbReference type="Pfam" id="PF01638">
    <property type="entry name" value="HxlR"/>
    <property type="match status" value="1"/>
</dbReference>
<protein>
    <recommendedName>
        <fullName evidence="4">HTH hxlR-type domain-containing protein</fullName>
    </recommendedName>
</protein>
<accession>A0A2S1LUK7</accession>
<dbReference type="InterPro" id="IPR036390">
    <property type="entry name" value="WH_DNA-bd_sf"/>
</dbReference>
<evidence type="ECO:0000313" key="5">
    <source>
        <dbReference type="EMBL" id="AWG27341.1"/>
    </source>
</evidence>
<keyword evidence="1" id="KW-0805">Transcription regulation</keyword>
<dbReference type="InterPro" id="IPR036388">
    <property type="entry name" value="WH-like_DNA-bd_sf"/>
</dbReference>
<name>A0A2S1LUK7_9FLAO</name>
<dbReference type="Proteomes" id="UP000244677">
    <property type="component" value="Chromosome"/>
</dbReference>
<evidence type="ECO:0000256" key="2">
    <source>
        <dbReference type="ARBA" id="ARBA00023125"/>
    </source>
</evidence>
<dbReference type="KEGG" id="fki:FK004_13875"/>
<keyword evidence="6" id="KW-1185">Reference proteome</keyword>
<dbReference type="AlphaFoldDB" id="A0A2S1LUK7"/>
<keyword evidence="3" id="KW-0804">Transcription</keyword>
<dbReference type="Gene3D" id="1.10.10.10">
    <property type="entry name" value="Winged helix-like DNA-binding domain superfamily/Winged helix DNA-binding domain"/>
    <property type="match status" value="1"/>
</dbReference>
<keyword evidence="2" id="KW-0238">DNA-binding</keyword>
<organism evidence="5 6">
    <name type="scientific">Flavobacterium kingsejongi</name>
    <dbReference type="NCBI Taxonomy" id="1678728"/>
    <lineage>
        <taxon>Bacteria</taxon>
        <taxon>Pseudomonadati</taxon>
        <taxon>Bacteroidota</taxon>
        <taxon>Flavobacteriia</taxon>
        <taxon>Flavobacteriales</taxon>
        <taxon>Flavobacteriaceae</taxon>
        <taxon>Flavobacterium</taxon>
    </lineage>
</organism>
<reference evidence="5 6" key="1">
    <citation type="submission" date="2017-04" db="EMBL/GenBank/DDBJ databases">
        <title>Complete genome sequence of Flavobacterium kingsejong AJ004.</title>
        <authorList>
            <person name="Lee P.C."/>
        </authorList>
    </citation>
    <scope>NUCLEOTIDE SEQUENCE [LARGE SCALE GENOMIC DNA]</scope>
    <source>
        <strain evidence="5 6">AJ004</strain>
    </source>
</reference>
<evidence type="ECO:0000256" key="1">
    <source>
        <dbReference type="ARBA" id="ARBA00023015"/>
    </source>
</evidence>
<dbReference type="InterPro" id="IPR002577">
    <property type="entry name" value="HTH_HxlR"/>
</dbReference>
<proteinExistence type="predicted"/>
<dbReference type="OrthoDB" id="9797599at2"/>
<dbReference type="RefSeq" id="WP_108738848.1">
    <property type="nucleotide sequence ID" value="NZ_CP020919.1"/>
</dbReference>
<gene>
    <name evidence="5" type="ORF">FK004_13875</name>
</gene>
<dbReference type="SUPFAM" id="SSF46785">
    <property type="entry name" value="Winged helix' DNA-binding domain"/>
    <property type="match status" value="1"/>
</dbReference>
<dbReference type="PROSITE" id="PS51118">
    <property type="entry name" value="HTH_HXLR"/>
    <property type="match status" value="1"/>
</dbReference>
<dbReference type="GO" id="GO:0003677">
    <property type="term" value="F:DNA binding"/>
    <property type="evidence" value="ECO:0007669"/>
    <property type="project" value="UniProtKB-KW"/>
</dbReference>
<dbReference type="PANTHER" id="PTHR33204">
    <property type="entry name" value="TRANSCRIPTIONAL REGULATOR, MARR FAMILY"/>
    <property type="match status" value="1"/>
</dbReference>
<dbReference type="EMBL" id="CP020919">
    <property type="protein sequence ID" value="AWG27341.1"/>
    <property type="molecule type" value="Genomic_DNA"/>
</dbReference>